<evidence type="ECO:0000259" key="4">
    <source>
        <dbReference type="Pfam" id="PF21771"/>
    </source>
</evidence>
<feature type="coiled-coil region" evidence="2">
    <location>
        <begin position="165"/>
        <end position="307"/>
    </location>
</feature>
<feature type="compositionally biased region" description="Basic and acidic residues" evidence="3">
    <location>
        <begin position="689"/>
        <end position="702"/>
    </location>
</feature>
<dbReference type="PANTHER" id="PTHR32083:SF0">
    <property type="entry name" value="CILIA AND FLAGELLA-ASSOCIATED PROTEIN 58"/>
    <property type="match status" value="1"/>
</dbReference>
<evidence type="ECO:0000313" key="6">
    <source>
        <dbReference type="EMBL" id="CAF1589597.1"/>
    </source>
</evidence>
<evidence type="ECO:0000256" key="3">
    <source>
        <dbReference type="SAM" id="MobiDB-lite"/>
    </source>
</evidence>
<dbReference type="Proteomes" id="UP000663877">
    <property type="component" value="Unassembled WGS sequence"/>
</dbReference>
<sequence>MNQEKDADDFRIIYNELIEERDKLQNEINFLRRDLDNSTLKQNGFDRQIHEKNEQIQSLHEKLTQAKQENIKEAKKREQIQLELKTNQENFEYKNTELKAQIVLCKTQQQEIQKSHEQVRKLKEDNVRLTKDNQILQIHFDEIQSQLKEVITTHQKNIDDREYYRNESKKKDDELIQLRKEYEKEQKKTNDLEKNLRLVKNQINENDQEHKHLHSTILLLQQDIDQFKKRQNQYQKQIDTLTREREQLNKTHQIIIANNQKQIEQMQNVDQSRRSLEQDIIHYQEEANKQRNIILKLEKERDRYINEATQSASQILELMGDVKKRELEIFNQNKTISELEAHAKQQQSLYETARTDRNFYSKNLNESKDEIDEIQRKSKIISHQIDQFKQEVQIKEQNFVNLQIEYNKIKKDKEDLILNIEQLKQEIIRKEQMHTNQQIQYKTLDKELSKTNNKTNRQTKQLQQIISERNIVGSQLIRRNDELALLYEKVKIQNSVLYKGEIQYKARLEDIRILKLELKKLHHEKYLLQNQIPNINELKQELFHSQRDLTRERIRCRALEDELENPMNIHRWRKLEITDPSTFELIQKIQFLQKSLIQKTEEVQQKELLIQEKEKLYDELKRILARQPGPELVKQLSIFQETLKVKTTHIKCLISEMNMYKTEIDNYKYATDKLNQELNEVRQKYFQQKKKESQTKEKERLAQTEQAALPDLVQQNRSNGQVRFAGGGFKLQSTPKSSIVNI</sequence>
<dbReference type="InterPro" id="IPR049270">
    <property type="entry name" value="CFAP58_CC"/>
</dbReference>
<dbReference type="OrthoDB" id="264785at2759"/>
<evidence type="ECO:0000313" key="8">
    <source>
        <dbReference type="Proteomes" id="UP000663877"/>
    </source>
</evidence>
<evidence type="ECO:0000313" key="5">
    <source>
        <dbReference type="EMBL" id="CAF1331598.1"/>
    </source>
</evidence>
<comment type="caution">
    <text evidence="5">The sequence shown here is derived from an EMBL/GenBank/DDBJ whole genome shotgun (WGS) entry which is preliminary data.</text>
</comment>
<dbReference type="EMBL" id="CAJNOM010001065">
    <property type="protein sequence ID" value="CAF1589597.1"/>
    <property type="molecule type" value="Genomic_DNA"/>
</dbReference>
<evidence type="ECO:0000256" key="2">
    <source>
        <dbReference type="SAM" id="Coils"/>
    </source>
</evidence>
<dbReference type="Proteomes" id="UP000663832">
    <property type="component" value="Unassembled WGS sequence"/>
</dbReference>
<dbReference type="Pfam" id="PF21771">
    <property type="entry name" value="CFAP58_CC"/>
    <property type="match status" value="1"/>
</dbReference>
<accession>A0A815FYH0</accession>
<keyword evidence="7" id="KW-1185">Reference proteome</keyword>
<feature type="coiled-coil region" evidence="2">
    <location>
        <begin position="596"/>
        <end position="626"/>
    </location>
</feature>
<feature type="coiled-coil region" evidence="2">
    <location>
        <begin position="7"/>
        <end position="132"/>
    </location>
</feature>
<dbReference type="GO" id="GO:0005856">
    <property type="term" value="C:cytoskeleton"/>
    <property type="evidence" value="ECO:0007669"/>
    <property type="project" value="TreeGrafter"/>
</dbReference>
<gene>
    <name evidence="5" type="ORF">BJG266_LOCUS33913</name>
    <name evidence="6" type="ORF">QVE165_LOCUS51068</name>
</gene>
<reference evidence="5" key="1">
    <citation type="submission" date="2021-02" db="EMBL/GenBank/DDBJ databases">
        <authorList>
            <person name="Nowell W R."/>
        </authorList>
    </citation>
    <scope>NUCLEOTIDE SEQUENCE</scope>
</reference>
<organism evidence="5 8">
    <name type="scientific">Adineta steineri</name>
    <dbReference type="NCBI Taxonomy" id="433720"/>
    <lineage>
        <taxon>Eukaryota</taxon>
        <taxon>Metazoa</taxon>
        <taxon>Spiralia</taxon>
        <taxon>Gnathifera</taxon>
        <taxon>Rotifera</taxon>
        <taxon>Eurotatoria</taxon>
        <taxon>Bdelloidea</taxon>
        <taxon>Adinetida</taxon>
        <taxon>Adinetidae</taxon>
        <taxon>Adineta</taxon>
    </lineage>
</organism>
<evidence type="ECO:0000256" key="1">
    <source>
        <dbReference type="ARBA" id="ARBA00023054"/>
    </source>
</evidence>
<proteinExistence type="predicted"/>
<feature type="domain" description="Cilia- and flagella-associated protein 58 central coiled coil" evidence="4">
    <location>
        <begin position="228"/>
        <end position="528"/>
    </location>
</feature>
<name>A0A815FYH0_9BILA</name>
<feature type="region of interest" description="Disordered" evidence="3">
    <location>
        <begin position="689"/>
        <end position="710"/>
    </location>
</feature>
<dbReference type="EMBL" id="CAJNOI010000699">
    <property type="protein sequence ID" value="CAF1331598.1"/>
    <property type="molecule type" value="Genomic_DNA"/>
</dbReference>
<keyword evidence="1 2" id="KW-0175">Coiled coil</keyword>
<feature type="coiled-coil region" evidence="2">
    <location>
        <begin position="336"/>
        <end position="440"/>
    </location>
</feature>
<dbReference type="AlphaFoldDB" id="A0A815FYH0"/>
<evidence type="ECO:0000313" key="7">
    <source>
        <dbReference type="Proteomes" id="UP000663832"/>
    </source>
</evidence>
<dbReference type="PANTHER" id="PTHR32083">
    <property type="entry name" value="CILIA AND FLAGELLA-ASSOCIATED PROTEIN 58-RELATED"/>
    <property type="match status" value="1"/>
</dbReference>
<protein>
    <recommendedName>
        <fullName evidence="4">Cilia- and flagella-associated protein 58 central coiled coil domain-containing protein</fullName>
    </recommendedName>
</protein>